<gene>
    <name evidence="1" type="ORF">SI7747_11014321</name>
</gene>
<evidence type="ECO:0000313" key="2">
    <source>
        <dbReference type="Proteomes" id="UP001189122"/>
    </source>
</evidence>
<organism evidence="1">
    <name type="scientific">Spirodela intermedia</name>
    <name type="common">Intermediate duckweed</name>
    <dbReference type="NCBI Taxonomy" id="51605"/>
    <lineage>
        <taxon>Eukaryota</taxon>
        <taxon>Viridiplantae</taxon>
        <taxon>Streptophyta</taxon>
        <taxon>Embryophyta</taxon>
        <taxon>Tracheophyta</taxon>
        <taxon>Spermatophyta</taxon>
        <taxon>Magnoliopsida</taxon>
        <taxon>Liliopsida</taxon>
        <taxon>Araceae</taxon>
        <taxon>Lemnoideae</taxon>
        <taxon>Spirodela</taxon>
    </lineage>
</organism>
<dbReference type="PANTHER" id="PTHR36379:SF1">
    <property type="entry name" value="PUTATIVE RECOMBINATION INITIATION DEFECT 1-RELATED"/>
    <property type="match status" value="1"/>
</dbReference>
<dbReference type="PANTHER" id="PTHR36379">
    <property type="entry name" value="PROTEIN PRD1"/>
    <property type="match status" value="1"/>
</dbReference>
<dbReference type="AlphaFoldDB" id="A0A7I8JCR1"/>
<dbReference type="GO" id="GO:0042138">
    <property type="term" value="P:meiotic DNA double-strand break formation"/>
    <property type="evidence" value="ECO:0007669"/>
    <property type="project" value="InterPro"/>
</dbReference>
<dbReference type="Proteomes" id="UP001189122">
    <property type="component" value="Unassembled WGS sequence"/>
</dbReference>
<evidence type="ECO:0000313" key="1">
    <source>
        <dbReference type="EMBL" id="CAA2628680.1"/>
    </source>
</evidence>
<protein>
    <submittedName>
        <fullName evidence="1">Uncharacterized protein</fullName>
    </submittedName>
</protein>
<keyword evidence="2" id="KW-1185">Reference proteome</keyword>
<dbReference type="EMBL" id="LR743598">
    <property type="protein sequence ID" value="CAA2628680.1"/>
    <property type="molecule type" value="Genomic_DNA"/>
</dbReference>
<dbReference type="EMBL" id="CACRZD030000011">
    <property type="protein sequence ID" value="CAA6667927.1"/>
    <property type="molecule type" value="Genomic_DNA"/>
</dbReference>
<dbReference type="InterPro" id="IPR044968">
    <property type="entry name" value="PRD1"/>
</dbReference>
<reference evidence="1 2" key="1">
    <citation type="submission" date="2019-12" db="EMBL/GenBank/DDBJ databases">
        <authorList>
            <person name="Scholz U."/>
            <person name="Mascher M."/>
            <person name="Fiebig A."/>
        </authorList>
    </citation>
    <scope>NUCLEOTIDE SEQUENCE</scope>
</reference>
<proteinExistence type="predicted"/>
<accession>A0A7I8JCR1</accession>
<name>A0A7I8JCR1_SPIIN</name>
<sequence>MFASALLTVLIRRGYFKDGSGGITFGRRDKLEQSELVSDTALVNLFADAIKAPLLSSDTRVQIGTLDLVFHSVSMELYGPAEIGILIEENIADYVFEILRLSGNKDPLIIPCLRVLDLLTAAEDILRQRLAVGFPTLLSVLHYVADIPLHPVQFISTSQVEELAIILTGMFGRYKSGELGMLSETFVLGCLTFAEILKTLVKESLNNALLSSLSAHKTTNQLLLYSLYLMKEAILYSQEERFLTCSGTKEIMNCIVEICEVRLLPWLGTILDEGEDEDTVMEILEIFHLILLQESDVKKTNFAESLASSSWISWSFGYLGLLPSNKMKCRLYLLLSSVVDCIFGQEFGDPIRNAYMCLPSDPMELMFLLGQRSNCDYNLLSCQSAVISLLYISTLFEERIADEDQVLASLEQYILVNGSNFSLIHLYSFTRGVLSANGAPYSREAEKTLFCMISEHDWDLLSMGIHPTALKWLFQQDSIGVPLSGQILNFCRSYNTNESQLNKHGKIILVVDIQMLSDLSISEDNYLASILVLLLQQLEGECQEDDLNLVMNSMLSILNIFPEASNQFCLNNISNAFRTLYYSHSPFSEVFTTTSLLVFNVLSSAHPEVLSEDGAWLPITVKLLETVVNPLLDDDACSPEAHLIIGILCLVLRHSTNQAQALGEASKAILLNTALISAVDQKIQAACAKGPALVNHDEQTSFGESLLLVLLLYFFSLKSLQVQLGRRSTGKTSSRAPRGVNQSPPHVINISCGDLCRLLHYGSYLIKLVASQCLLELLTRITPQSLFSSEHLRSMAAVTEGLVFYADPTVAMNCGLCSSIILQWEKKRTRRKTLISGSYCQCPPWIIRSSPRVDGVPVQPSLRLRHNQKPLTQQRDGEMVELFRELAAGGFLDEEQAAGLRQVFQAPAWSGDRGARARRRAGEAGKPCCTLLIRLMLSSSGQLATGHAASERLLKAIDGFQASAGIPNG</sequence>